<accession>A0A2Z6MDU6</accession>
<sequence>MSMLYELFLAVRWAKGLSSVRVFGYADWGEPRRLSFWEPIVSSISTRLFRWKNCLLSFGGRLILLKTVLTYLPVYALSFFKAPSGQEHGGLGVRQLKEFNNALLAKWCWWMLVDKGGMWYRVLAARYGEVWEAGGRGPTWLCVVARIRDGEGAVGGAWFAEGVAKRVGNGADTSFWSDPWLDGVPLCVRYRRLFNLATNQSLSVAEMCELGWGRGDGSSAMRGFGGKILVAVTL</sequence>
<evidence type="ECO:0000313" key="1">
    <source>
        <dbReference type="EMBL" id="GAU21280.1"/>
    </source>
</evidence>
<protein>
    <recommendedName>
        <fullName evidence="3">Reverse transcriptase zinc-binding domain-containing protein</fullName>
    </recommendedName>
</protein>
<organism evidence="1 2">
    <name type="scientific">Trifolium subterraneum</name>
    <name type="common">Subterranean clover</name>
    <dbReference type="NCBI Taxonomy" id="3900"/>
    <lineage>
        <taxon>Eukaryota</taxon>
        <taxon>Viridiplantae</taxon>
        <taxon>Streptophyta</taxon>
        <taxon>Embryophyta</taxon>
        <taxon>Tracheophyta</taxon>
        <taxon>Spermatophyta</taxon>
        <taxon>Magnoliopsida</taxon>
        <taxon>eudicotyledons</taxon>
        <taxon>Gunneridae</taxon>
        <taxon>Pentapetalae</taxon>
        <taxon>rosids</taxon>
        <taxon>fabids</taxon>
        <taxon>Fabales</taxon>
        <taxon>Fabaceae</taxon>
        <taxon>Papilionoideae</taxon>
        <taxon>50 kb inversion clade</taxon>
        <taxon>NPAAA clade</taxon>
        <taxon>Hologalegina</taxon>
        <taxon>IRL clade</taxon>
        <taxon>Trifolieae</taxon>
        <taxon>Trifolium</taxon>
    </lineage>
</organism>
<dbReference type="AlphaFoldDB" id="A0A2Z6MDU6"/>
<reference evidence="2" key="1">
    <citation type="journal article" date="2017" name="Front. Plant Sci.">
        <title>Climate Clever Clovers: New Paradigm to Reduce the Environmental Footprint of Ruminants by Breeding Low Methanogenic Forages Utilizing Haplotype Variation.</title>
        <authorList>
            <person name="Kaur P."/>
            <person name="Appels R."/>
            <person name="Bayer P.E."/>
            <person name="Keeble-Gagnere G."/>
            <person name="Wang J."/>
            <person name="Hirakawa H."/>
            <person name="Shirasawa K."/>
            <person name="Vercoe P."/>
            <person name="Stefanova K."/>
            <person name="Durmic Z."/>
            <person name="Nichols P."/>
            <person name="Revell C."/>
            <person name="Isobe S.N."/>
            <person name="Edwards D."/>
            <person name="Erskine W."/>
        </authorList>
    </citation>
    <scope>NUCLEOTIDE SEQUENCE [LARGE SCALE GENOMIC DNA]</scope>
    <source>
        <strain evidence="2">cv. Daliak</strain>
    </source>
</reference>
<proteinExistence type="predicted"/>
<keyword evidence="2" id="KW-1185">Reference proteome</keyword>
<dbReference type="EMBL" id="DF973226">
    <property type="protein sequence ID" value="GAU21280.1"/>
    <property type="molecule type" value="Genomic_DNA"/>
</dbReference>
<dbReference type="OrthoDB" id="1166712at2759"/>
<dbReference type="PANTHER" id="PTHR36617:SF5">
    <property type="entry name" value="OS05G0421675 PROTEIN"/>
    <property type="match status" value="1"/>
</dbReference>
<dbReference type="Proteomes" id="UP000242715">
    <property type="component" value="Unassembled WGS sequence"/>
</dbReference>
<dbReference type="PANTHER" id="PTHR36617">
    <property type="entry name" value="PROTEIN, PUTATIVE-RELATED"/>
    <property type="match status" value="1"/>
</dbReference>
<gene>
    <name evidence="1" type="ORF">TSUD_286900</name>
</gene>
<name>A0A2Z6MDU6_TRISU</name>
<evidence type="ECO:0008006" key="3">
    <source>
        <dbReference type="Google" id="ProtNLM"/>
    </source>
</evidence>
<evidence type="ECO:0000313" key="2">
    <source>
        <dbReference type="Proteomes" id="UP000242715"/>
    </source>
</evidence>